<sequence length="340" mass="39565">MPTFITTEIDKIPDPRERQSTVVAIFNQAMEDRDYTTAIAICNYVIGGDERTHQFSCDWQMHCLTWLTYYWQNQFRESEKDSEAEDKAIRELMTCLWKFKWLISSLPRDINASLESIEKANQEMQEWYDIYHISPAMRHKALMEQNMLLGNVDAVREHFQKWQASEADEMNDCEACEQNGLVSYYHYIGDYAQAAKLAEPILSGKLTCGEVPHITYHAAIDSLIQIGETQRAKDTLKQAVAHIETQPEKFLHLIPQIIQLHAQLDDLETAEELLDEYNDAIFDQVQLDLQTYWHYLLAIAPFNEEALETAQNIAADFDQRNGNSYYQTQLEWRQGKAIVH</sequence>
<evidence type="ECO:0008006" key="4">
    <source>
        <dbReference type="Google" id="ProtNLM"/>
    </source>
</evidence>
<dbReference type="Proteomes" id="UP000215450">
    <property type="component" value="Unassembled WGS sequence"/>
</dbReference>
<evidence type="ECO:0000313" key="3">
    <source>
        <dbReference type="Proteomes" id="UP000215450"/>
    </source>
</evidence>
<evidence type="ECO:0000313" key="2">
    <source>
        <dbReference type="EMBL" id="SNB81243.1"/>
    </source>
</evidence>
<dbReference type="OrthoDB" id="56388at2"/>
<dbReference type="SUPFAM" id="SSF48452">
    <property type="entry name" value="TPR-like"/>
    <property type="match status" value="1"/>
</dbReference>
<dbReference type="RefSeq" id="WP_095063365.1">
    <property type="nucleotide sequence ID" value="NZ_FXUV02000054.1"/>
</dbReference>
<reference evidence="1" key="1">
    <citation type="submission" date="2017-05" db="EMBL/GenBank/DDBJ databases">
        <authorList>
            <person name="Song R."/>
            <person name="Chenine A.L."/>
            <person name="Ruprecht R.M."/>
        </authorList>
    </citation>
    <scope>NUCLEOTIDE SEQUENCE</scope>
    <source>
        <strain evidence="1">Kingella_eburonensis</strain>
    </source>
</reference>
<dbReference type="EMBL" id="FXUV01000063">
    <property type="protein sequence ID" value="SMQ13413.1"/>
    <property type="molecule type" value="Genomic_DNA"/>
</dbReference>
<dbReference type="EMBL" id="FXUV02000054">
    <property type="protein sequence ID" value="SNB81243.1"/>
    <property type="molecule type" value="Genomic_DNA"/>
</dbReference>
<reference evidence="2 3" key="2">
    <citation type="submission" date="2017-06" db="EMBL/GenBank/DDBJ databases">
        <authorList>
            <person name="Kim H.J."/>
            <person name="Triplett B.A."/>
        </authorList>
    </citation>
    <scope>NUCLEOTIDE SEQUENCE [LARGE SCALE GENOMIC DNA]</scope>
    <source>
        <strain evidence="2">Kingella_eburonensis</strain>
    </source>
</reference>
<dbReference type="AlphaFoldDB" id="A0A238TDC6"/>
<evidence type="ECO:0000313" key="1">
    <source>
        <dbReference type="EMBL" id="SMQ13413.1"/>
    </source>
</evidence>
<protein>
    <recommendedName>
        <fullName evidence="4">Tetratricopeptide repeat protein</fullName>
    </recommendedName>
</protein>
<dbReference type="Gene3D" id="1.25.40.10">
    <property type="entry name" value="Tetratricopeptide repeat domain"/>
    <property type="match status" value="1"/>
</dbReference>
<proteinExistence type="predicted"/>
<dbReference type="STRING" id="1522312.GCA_900177895_01891"/>
<gene>
    <name evidence="2" type="ORF">KEBURONENSIS_00456</name>
    <name evidence="1" type="ORF">KEBURONENSIS_00552</name>
</gene>
<keyword evidence="3" id="KW-1185">Reference proteome</keyword>
<name>A0A238TDC6_9NEIS</name>
<dbReference type="InterPro" id="IPR011990">
    <property type="entry name" value="TPR-like_helical_dom_sf"/>
</dbReference>
<accession>A0A238TDC6</accession>
<organism evidence="2 3">
    <name type="scientific">Kingella negevensis</name>
    <dbReference type="NCBI Taxonomy" id="1522312"/>
    <lineage>
        <taxon>Bacteria</taxon>
        <taxon>Pseudomonadati</taxon>
        <taxon>Pseudomonadota</taxon>
        <taxon>Betaproteobacteria</taxon>
        <taxon>Neisseriales</taxon>
        <taxon>Neisseriaceae</taxon>
        <taxon>Kingella</taxon>
    </lineage>
</organism>